<accession>A0AAV4AYR8</accession>
<dbReference type="FunFam" id="1.10.10.60:FF:000679">
    <property type="entry name" value="Homeobox protein aristaless"/>
    <property type="match status" value="1"/>
</dbReference>
<evidence type="ECO:0000256" key="5">
    <source>
        <dbReference type="PROSITE-ProRule" id="PRU00108"/>
    </source>
</evidence>
<keyword evidence="3 5" id="KW-0371">Homeobox</keyword>
<evidence type="ECO:0000256" key="2">
    <source>
        <dbReference type="ARBA" id="ARBA00023125"/>
    </source>
</evidence>
<feature type="compositionally biased region" description="Basic and acidic residues" evidence="7">
    <location>
        <begin position="146"/>
        <end position="160"/>
    </location>
</feature>
<evidence type="ECO:0000256" key="6">
    <source>
        <dbReference type="RuleBase" id="RU000682"/>
    </source>
</evidence>
<dbReference type="Proteomes" id="UP000735302">
    <property type="component" value="Unassembled WGS sequence"/>
</dbReference>
<feature type="compositionally biased region" description="Polar residues" evidence="7">
    <location>
        <begin position="504"/>
        <end position="513"/>
    </location>
</feature>
<feature type="compositionally biased region" description="Basic and acidic residues" evidence="7">
    <location>
        <begin position="97"/>
        <end position="115"/>
    </location>
</feature>
<dbReference type="Gene3D" id="1.10.10.60">
    <property type="entry name" value="Homeodomain-like"/>
    <property type="match status" value="1"/>
</dbReference>
<evidence type="ECO:0000256" key="3">
    <source>
        <dbReference type="ARBA" id="ARBA00023155"/>
    </source>
</evidence>
<evidence type="ECO:0000313" key="9">
    <source>
        <dbReference type="EMBL" id="GFO11514.1"/>
    </source>
</evidence>
<dbReference type="SMART" id="SM00389">
    <property type="entry name" value="HOX"/>
    <property type="match status" value="1"/>
</dbReference>
<dbReference type="PANTHER" id="PTHR24329:SF337">
    <property type="entry name" value="ARISTALESS RELATED HOMEOBOX"/>
    <property type="match status" value="1"/>
</dbReference>
<dbReference type="PANTHER" id="PTHR24329">
    <property type="entry name" value="HOMEOBOX PROTEIN ARISTALESS"/>
    <property type="match status" value="1"/>
</dbReference>
<dbReference type="GO" id="GO:0005634">
    <property type="term" value="C:nucleus"/>
    <property type="evidence" value="ECO:0007669"/>
    <property type="project" value="UniProtKB-SubCell"/>
</dbReference>
<name>A0AAV4AYR8_9GAST</name>
<dbReference type="SUPFAM" id="SSF46689">
    <property type="entry name" value="Homeodomain-like"/>
    <property type="match status" value="1"/>
</dbReference>
<proteinExistence type="predicted"/>
<dbReference type="GO" id="GO:0000981">
    <property type="term" value="F:DNA-binding transcription factor activity, RNA polymerase II-specific"/>
    <property type="evidence" value="ECO:0007669"/>
    <property type="project" value="InterPro"/>
</dbReference>
<evidence type="ECO:0000256" key="4">
    <source>
        <dbReference type="ARBA" id="ARBA00023242"/>
    </source>
</evidence>
<gene>
    <name evidence="9" type="ORF">PoB_003801900</name>
</gene>
<feature type="region of interest" description="Disordered" evidence="7">
    <location>
        <begin position="472"/>
        <end position="561"/>
    </location>
</feature>
<dbReference type="PROSITE" id="PS00027">
    <property type="entry name" value="HOMEOBOX_1"/>
    <property type="match status" value="1"/>
</dbReference>
<dbReference type="AlphaFoldDB" id="A0AAV4AYR8"/>
<reference evidence="9 10" key="1">
    <citation type="journal article" date="2021" name="Elife">
        <title>Chloroplast acquisition without the gene transfer in kleptoplastic sea slugs, Plakobranchus ocellatus.</title>
        <authorList>
            <person name="Maeda T."/>
            <person name="Takahashi S."/>
            <person name="Yoshida T."/>
            <person name="Shimamura S."/>
            <person name="Takaki Y."/>
            <person name="Nagai Y."/>
            <person name="Toyoda A."/>
            <person name="Suzuki Y."/>
            <person name="Arimoto A."/>
            <person name="Ishii H."/>
            <person name="Satoh N."/>
            <person name="Nishiyama T."/>
            <person name="Hasebe M."/>
            <person name="Maruyama T."/>
            <person name="Minagawa J."/>
            <person name="Obokata J."/>
            <person name="Shigenobu S."/>
        </authorList>
    </citation>
    <scope>NUCLEOTIDE SEQUENCE [LARGE SCALE GENOMIC DNA]</scope>
</reference>
<evidence type="ECO:0000259" key="8">
    <source>
        <dbReference type="PROSITE" id="PS50071"/>
    </source>
</evidence>
<dbReference type="InterPro" id="IPR017970">
    <property type="entry name" value="Homeobox_CS"/>
</dbReference>
<evidence type="ECO:0000313" key="10">
    <source>
        <dbReference type="Proteomes" id="UP000735302"/>
    </source>
</evidence>
<feature type="compositionally biased region" description="Basic and acidic residues" evidence="7">
    <location>
        <begin position="56"/>
        <end position="69"/>
    </location>
</feature>
<keyword evidence="10" id="KW-1185">Reference proteome</keyword>
<organism evidence="9 10">
    <name type="scientific">Plakobranchus ocellatus</name>
    <dbReference type="NCBI Taxonomy" id="259542"/>
    <lineage>
        <taxon>Eukaryota</taxon>
        <taxon>Metazoa</taxon>
        <taxon>Spiralia</taxon>
        <taxon>Lophotrochozoa</taxon>
        <taxon>Mollusca</taxon>
        <taxon>Gastropoda</taxon>
        <taxon>Heterobranchia</taxon>
        <taxon>Euthyneura</taxon>
        <taxon>Panpulmonata</taxon>
        <taxon>Sacoglossa</taxon>
        <taxon>Placobranchoidea</taxon>
        <taxon>Plakobranchidae</taxon>
        <taxon>Plakobranchus</taxon>
    </lineage>
</organism>
<dbReference type="GO" id="GO:0000977">
    <property type="term" value="F:RNA polymerase II transcription regulatory region sequence-specific DNA binding"/>
    <property type="evidence" value="ECO:0007669"/>
    <property type="project" value="TreeGrafter"/>
</dbReference>
<feature type="domain" description="Homeobox" evidence="8">
    <location>
        <begin position="411"/>
        <end position="471"/>
    </location>
</feature>
<feature type="region of interest" description="Disordered" evidence="7">
    <location>
        <begin position="45"/>
        <end position="115"/>
    </location>
</feature>
<feature type="compositionally biased region" description="Polar residues" evidence="7">
    <location>
        <begin position="545"/>
        <end position="561"/>
    </location>
</feature>
<dbReference type="InterPro" id="IPR009057">
    <property type="entry name" value="Homeodomain-like_sf"/>
</dbReference>
<keyword evidence="2 5" id="KW-0238">DNA-binding</keyword>
<feature type="region of interest" description="Disordered" evidence="7">
    <location>
        <begin position="1"/>
        <end position="29"/>
    </location>
</feature>
<keyword evidence="4 5" id="KW-0539">Nucleus</keyword>
<dbReference type="EMBL" id="BLXT01004324">
    <property type="protein sequence ID" value="GFO11514.1"/>
    <property type="molecule type" value="Genomic_DNA"/>
</dbReference>
<dbReference type="InterPro" id="IPR050649">
    <property type="entry name" value="Paired_Homeobox_TFs"/>
</dbReference>
<feature type="DNA-binding region" description="Homeobox" evidence="5">
    <location>
        <begin position="413"/>
        <end position="472"/>
    </location>
</feature>
<dbReference type="InterPro" id="IPR001356">
    <property type="entry name" value="HD"/>
</dbReference>
<sequence>MFTGADCVSGNSRCSEDSTSDCGLSERTGRFSTKVSPLMAYILDLPTSAGDGNSMETDHSEPQNHRDPRISASDSTKLPDTFDREIPTPSLPGYSHLNKEWKTQPDTKVSSEPKEPNYTAVLRQGLANKKSWPAAENLALYCSKEVKESRRPNSSERYDGLAKSNAISNVSRDGKPSKDAPQFEKYEQFIGQDGGLRLKNVCHFSAKNKVKPALDKVSVDGTMVKDINTVSPENDYSIITDTLDENSRIEVTDKKCIFPAHLFNTPVGNSRASSFLKFCQRSSLEQRHFYNHYNIAGLHGPESLAGFDALNFSPQTSYYKKLMDGEKRLRSLPFHSKQLEPMKSMVFSSALGEAQRQDLADSPLELRGTKHHPRIAQERLQRSLSVAKDKVGVSRLEACGRPVHRPHAGDSRRPRNRTTFSAQQLETMEAAFRKAPYPDVVTRETLAERLGLHESRVQVWFQNRRAKWRKAASVKAQAGRPQAEMDSRTTVSSSETADPHKESSPCNSSILDNTSRDTDTDRHHNHQIGKRQSTQRREPSADLQDFSSHVPVSSTFDNSDKSSITFHVSSVPSSTLSLSIDANNTVLDAEVLPEFSSSHQLSRAVSSKPQPEKLNQSIFSSTDHRLDTIANHHQPTPLPPISLPLHPSVPLAPSPYLWWLYNWTGVTSGSPHKPLALSSKCDSKT</sequence>
<feature type="region of interest" description="Disordered" evidence="7">
    <location>
        <begin position="146"/>
        <end position="180"/>
    </location>
</feature>
<dbReference type="PROSITE" id="PS50071">
    <property type="entry name" value="HOMEOBOX_2"/>
    <property type="match status" value="1"/>
</dbReference>
<protein>
    <submittedName>
        <fullName evidence="9">Aristaless-related homeobox protein</fullName>
    </submittedName>
</protein>
<evidence type="ECO:0000256" key="1">
    <source>
        <dbReference type="ARBA" id="ARBA00004123"/>
    </source>
</evidence>
<dbReference type="Pfam" id="PF00046">
    <property type="entry name" value="Homeodomain"/>
    <property type="match status" value="1"/>
</dbReference>
<comment type="caution">
    <text evidence="9">The sequence shown here is derived from an EMBL/GenBank/DDBJ whole genome shotgun (WGS) entry which is preliminary data.</text>
</comment>
<evidence type="ECO:0000256" key="7">
    <source>
        <dbReference type="SAM" id="MobiDB-lite"/>
    </source>
</evidence>
<dbReference type="CDD" id="cd00086">
    <property type="entry name" value="homeodomain"/>
    <property type="match status" value="1"/>
</dbReference>
<comment type="subcellular location">
    <subcellularLocation>
        <location evidence="1 5 6">Nucleus</location>
    </subcellularLocation>
</comment>